<keyword evidence="2" id="KW-1185">Reference proteome</keyword>
<sequence length="42" mass="5044">MFNPKEMDIVNREAYEEAAQDYLRIQMDLQEQHGDAAEYRHS</sequence>
<dbReference type="EMBL" id="FOYM01000036">
    <property type="protein sequence ID" value="SFR15656.1"/>
    <property type="molecule type" value="Genomic_DNA"/>
</dbReference>
<reference evidence="2" key="1">
    <citation type="submission" date="2016-10" db="EMBL/GenBank/DDBJ databases">
        <authorList>
            <person name="Varghese N."/>
            <person name="Submissions S."/>
        </authorList>
    </citation>
    <scope>NUCLEOTIDE SEQUENCE [LARGE SCALE GENOMIC DNA]</scope>
    <source>
        <strain evidence="2">DSM 3669</strain>
    </source>
</reference>
<accession>A0A1I6ED31</accession>
<evidence type="ECO:0000313" key="1">
    <source>
        <dbReference type="EMBL" id="SFR15656.1"/>
    </source>
</evidence>
<gene>
    <name evidence="1" type="ORF">SAMN05660706_13629</name>
</gene>
<name>A0A1I6ED31_9FIRM</name>
<protein>
    <submittedName>
        <fullName evidence="1">Uncharacterized protein</fullName>
    </submittedName>
</protein>
<proteinExistence type="predicted"/>
<organism evidence="1 2">
    <name type="scientific">Desulfoscipio geothermicus DSM 3669</name>
    <dbReference type="NCBI Taxonomy" id="1121426"/>
    <lineage>
        <taxon>Bacteria</taxon>
        <taxon>Bacillati</taxon>
        <taxon>Bacillota</taxon>
        <taxon>Clostridia</taxon>
        <taxon>Eubacteriales</taxon>
        <taxon>Desulfallaceae</taxon>
        <taxon>Desulfoscipio</taxon>
    </lineage>
</organism>
<dbReference type="Proteomes" id="UP000199584">
    <property type="component" value="Unassembled WGS sequence"/>
</dbReference>
<dbReference type="RefSeq" id="WP_281246388.1">
    <property type="nucleotide sequence ID" value="NZ_FOYM01000036.1"/>
</dbReference>
<evidence type="ECO:0000313" key="2">
    <source>
        <dbReference type="Proteomes" id="UP000199584"/>
    </source>
</evidence>
<dbReference type="AlphaFoldDB" id="A0A1I6ED31"/>